<gene>
    <name evidence="1" type="ORF">Lalb_Chr20g0119921</name>
</gene>
<dbReference type="EMBL" id="WOCE01000020">
    <property type="protein sequence ID" value="KAE9591574.1"/>
    <property type="molecule type" value="Genomic_DNA"/>
</dbReference>
<name>A0A6A4NV08_LUPAL</name>
<evidence type="ECO:0000313" key="2">
    <source>
        <dbReference type="Proteomes" id="UP000447434"/>
    </source>
</evidence>
<comment type="caution">
    <text evidence="1">The sequence shown here is derived from an EMBL/GenBank/DDBJ whole genome shotgun (WGS) entry which is preliminary data.</text>
</comment>
<reference evidence="2" key="1">
    <citation type="journal article" date="2020" name="Nat. Commun.">
        <title>Genome sequence of the cluster root forming white lupin.</title>
        <authorList>
            <person name="Hufnagel B."/>
            <person name="Marques A."/>
            <person name="Soriano A."/>
            <person name="Marques L."/>
            <person name="Divol F."/>
            <person name="Doumas P."/>
            <person name="Sallet E."/>
            <person name="Mancinotti D."/>
            <person name="Carrere S."/>
            <person name="Marande W."/>
            <person name="Arribat S."/>
            <person name="Keller J."/>
            <person name="Huneau C."/>
            <person name="Blein T."/>
            <person name="Aime D."/>
            <person name="Laguerre M."/>
            <person name="Taylor J."/>
            <person name="Schubert V."/>
            <person name="Nelson M."/>
            <person name="Geu-Flores F."/>
            <person name="Crespi M."/>
            <person name="Gallardo-Guerrero K."/>
            <person name="Delaux P.-M."/>
            <person name="Salse J."/>
            <person name="Berges H."/>
            <person name="Guyot R."/>
            <person name="Gouzy J."/>
            <person name="Peret B."/>
        </authorList>
    </citation>
    <scope>NUCLEOTIDE SEQUENCE [LARGE SCALE GENOMIC DNA]</scope>
    <source>
        <strain evidence="2">cv. Amiga</strain>
    </source>
</reference>
<protein>
    <submittedName>
        <fullName evidence="1">Uncharacterized protein</fullName>
    </submittedName>
</protein>
<sequence length="60" mass="6934">MFTLFSEIDLMIIFCCDNFALSARIFCNIGIVTFLDANNIFLNGLISCKFRMEDICFDCF</sequence>
<dbReference type="AlphaFoldDB" id="A0A6A4NV08"/>
<organism evidence="1 2">
    <name type="scientific">Lupinus albus</name>
    <name type="common">White lupine</name>
    <name type="synonym">Lupinus termis</name>
    <dbReference type="NCBI Taxonomy" id="3870"/>
    <lineage>
        <taxon>Eukaryota</taxon>
        <taxon>Viridiplantae</taxon>
        <taxon>Streptophyta</taxon>
        <taxon>Embryophyta</taxon>
        <taxon>Tracheophyta</taxon>
        <taxon>Spermatophyta</taxon>
        <taxon>Magnoliopsida</taxon>
        <taxon>eudicotyledons</taxon>
        <taxon>Gunneridae</taxon>
        <taxon>Pentapetalae</taxon>
        <taxon>rosids</taxon>
        <taxon>fabids</taxon>
        <taxon>Fabales</taxon>
        <taxon>Fabaceae</taxon>
        <taxon>Papilionoideae</taxon>
        <taxon>50 kb inversion clade</taxon>
        <taxon>genistoids sensu lato</taxon>
        <taxon>core genistoids</taxon>
        <taxon>Genisteae</taxon>
        <taxon>Lupinus</taxon>
    </lineage>
</organism>
<keyword evidence="2" id="KW-1185">Reference proteome</keyword>
<evidence type="ECO:0000313" key="1">
    <source>
        <dbReference type="EMBL" id="KAE9591574.1"/>
    </source>
</evidence>
<dbReference type="Proteomes" id="UP000447434">
    <property type="component" value="Chromosome 20"/>
</dbReference>
<proteinExistence type="predicted"/>
<accession>A0A6A4NV08</accession>